<feature type="transmembrane region" description="Helical" evidence="6">
    <location>
        <begin position="633"/>
        <end position="651"/>
    </location>
</feature>
<dbReference type="InterPro" id="IPR012340">
    <property type="entry name" value="NA-bd_OB-fold"/>
</dbReference>
<gene>
    <name evidence="9" type="ORF">HG15A2_08880</name>
</gene>
<feature type="domain" description="NfeD-like C-terminal" evidence="7">
    <location>
        <begin position="751"/>
        <end position="804"/>
    </location>
</feature>
<dbReference type="Pfam" id="PF24961">
    <property type="entry name" value="NfeD_membrane"/>
    <property type="match status" value="1"/>
</dbReference>
<dbReference type="PANTHER" id="PTHR33507">
    <property type="entry name" value="INNER MEMBRANE PROTEIN YBBJ"/>
    <property type="match status" value="1"/>
</dbReference>
<evidence type="ECO:0008006" key="11">
    <source>
        <dbReference type="Google" id="ProtNLM"/>
    </source>
</evidence>
<protein>
    <recommendedName>
        <fullName evidence="11">NfeD-like C-terminal domain-containing protein</fullName>
    </recommendedName>
</protein>
<feature type="compositionally biased region" description="Low complexity" evidence="5">
    <location>
        <begin position="429"/>
        <end position="441"/>
    </location>
</feature>
<dbReference type="InterPro" id="IPR002810">
    <property type="entry name" value="NfeD-like_C"/>
</dbReference>
<sequence>MRRLRDAGREENCLWWEQSMLSKSSWISMPSRARGTAFLLAPFWATLTLVILAWSLLVDATAFSQDGVLQEPVAEDKAQAADTEEPGALAALVPVRLPIVGNADQSLQQTLLRVRDQLLAEARSQGSADRPALVLRFETRDGDAVQGAGSLFERSFSLARFLTSRDMAEVKTIAYVPQTIRGHAVLPVIACEEIIMDPEAEIGDAGADEPGIQQQGGVTPTVRAAYQEIAELRNNIPLALVVAMLDPSAEVIQVESEDGGRFLLEEDLSPFREENEVINEEVIVAPGAMARFSGREGRQFGFVRLFATDLPSVARALDVPLAALQEDRSLMGDWRPILLEIRGPITPSVASQLETLIGRELKRGANWIGLRIESSGGNAVASTALANVLGRLDGSVLTVAYVPAEARGGAALVALACDRLVMHPEATLASAESQAPAPQADRPARELPPNPFDDAEQPAEGDSLNAALVSVRTLAELRGKSWSLLSATLDPSIEIYEYTNKQTGQLRLMSAAETAERPDSVDWRRAAAPLVKGGSLRLSGVVAQQKGVASQTVENSDQLWQLYGLDHEPALVETNWALQLIEALASPALATLLVMIGIAGLYIEVKTPGVGIGAFVAAVAFLLFFWSKSLDQTAGWLEALLFITGLLFILIEVFVLPGFGIFGLGGGALVIFSLVLASQTFVIPRTQLQMGELRRSLTVVAGAMIGVTALGMAFRRYLPNAPVFNRIMLEPPPLEERIEQAHREVLADYSHLVGLGGTARTDLRPTGKALIADELVDVVAEAEPLDRGTSIVVVSAKANRVVVRAVG</sequence>
<dbReference type="Pfam" id="PF01957">
    <property type="entry name" value="NfeD"/>
    <property type="match status" value="1"/>
</dbReference>
<feature type="transmembrane region" description="Helical" evidence="6">
    <location>
        <begin position="697"/>
        <end position="718"/>
    </location>
</feature>
<evidence type="ECO:0000256" key="1">
    <source>
        <dbReference type="ARBA" id="ARBA00004141"/>
    </source>
</evidence>
<accession>A0A517MRX3</accession>
<keyword evidence="10" id="KW-1185">Reference proteome</keyword>
<dbReference type="Proteomes" id="UP000319852">
    <property type="component" value="Chromosome"/>
</dbReference>
<dbReference type="KEGG" id="amob:HG15A2_08880"/>
<dbReference type="InterPro" id="IPR056739">
    <property type="entry name" value="NfeD_membrane"/>
</dbReference>
<dbReference type="EMBL" id="CP036263">
    <property type="protein sequence ID" value="QDS97624.1"/>
    <property type="molecule type" value="Genomic_DNA"/>
</dbReference>
<reference evidence="9 10" key="1">
    <citation type="submission" date="2019-02" db="EMBL/GenBank/DDBJ databases">
        <title>Deep-cultivation of Planctomycetes and their phenomic and genomic characterization uncovers novel biology.</title>
        <authorList>
            <person name="Wiegand S."/>
            <person name="Jogler M."/>
            <person name="Boedeker C."/>
            <person name="Pinto D."/>
            <person name="Vollmers J."/>
            <person name="Rivas-Marin E."/>
            <person name="Kohn T."/>
            <person name="Peeters S.H."/>
            <person name="Heuer A."/>
            <person name="Rast P."/>
            <person name="Oberbeckmann S."/>
            <person name="Bunk B."/>
            <person name="Jeske O."/>
            <person name="Meyerdierks A."/>
            <person name="Storesund J.E."/>
            <person name="Kallscheuer N."/>
            <person name="Luecker S."/>
            <person name="Lage O.M."/>
            <person name="Pohl T."/>
            <person name="Merkel B.J."/>
            <person name="Hornburger P."/>
            <person name="Mueller R.-W."/>
            <person name="Bruemmer F."/>
            <person name="Labrenz M."/>
            <person name="Spormann A.M."/>
            <person name="Op den Camp H."/>
            <person name="Overmann J."/>
            <person name="Amann R."/>
            <person name="Jetten M.S.M."/>
            <person name="Mascher T."/>
            <person name="Medema M.H."/>
            <person name="Devos D.P."/>
            <person name="Kaster A.-K."/>
            <person name="Ovreas L."/>
            <person name="Rohde M."/>
            <person name="Galperin M.Y."/>
            <person name="Jogler C."/>
        </authorList>
    </citation>
    <scope>NUCLEOTIDE SEQUENCE [LARGE SCALE GENOMIC DNA]</scope>
    <source>
        <strain evidence="9 10">HG15A2</strain>
    </source>
</reference>
<evidence type="ECO:0000259" key="7">
    <source>
        <dbReference type="Pfam" id="PF01957"/>
    </source>
</evidence>
<evidence type="ECO:0000256" key="6">
    <source>
        <dbReference type="SAM" id="Phobius"/>
    </source>
</evidence>
<evidence type="ECO:0000256" key="3">
    <source>
        <dbReference type="ARBA" id="ARBA00022989"/>
    </source>
</evidence>
<dbReference type="SUPFAM" id="SSF52096">
    <property type="entry name" value="ClpP/crotonase"/>
    <property type="match status" value="1"/>
</dbReference>
<dbReference type="Gene3D" id="2.40.50.140">
    <property type="entry name" value="Nucleic acid-binding proteins"/>
    <property type="match status" value="1"/>
</dbReference>
<dbReference type="InterPro" id="IPR029045">
    <property type="entry name" value="ClpP/crotonase-like_dom_sf"/>
</dbReference>
<dbReference type="AlphaFoldDB" id="A0A517MRX3"/>
<keyword evidence="3 6" id="KW-1133">Transmembrane helix</keyword>
<keyword evidence="2 6" id="KW-0812">Transmembrane</keyword>
<dbReference type="InterPro" id="IPR052165">
    <property type="entry name" value="Membrane_assoc_protease"/>
</dbReference>
<evidence type="ECO:0000256" key="4">
    <source>
        <dbReference type="ARBA" id="ARBA00023136"/>
    </source>
</evidence>
<feature type="domain" description="NfeD integral membrane" evidence="8">
    <location>
        <begin position="589"/>
        <end position="713"/>
    </location>
</feature>
<feature type="region of interest" description="Disordered" evidence="5">
    <location>
        <begin position="428"/>
        <end position="459"/>
    </location>
</feature>
<dbReference type="PANTHER" id="PTHR33507:SF3">
    <property type="entry name" value="INNER MEMBRANE PROTEIN YBBJ"/>
    <property type="match status" value="1"/>
</dbReference>
<comment type="subcellular location">
    <subcellularLocation>
        <location evidence="1">Membrane</location>
        <topology evidence="1">Multi-pass membrane protein</topology>
    </subcellularLocation>
</comment>
<evidence type="ECO:0000313" key="10">
    <source>
        <dbReference type="Proteomes" id="UP000319852"/>
    </source>
</evidence>
<dbReference type="OrthoDB" id="284354at2"/>
<proteinExistence type="predicted"/>
<dbReference type="GO" id="GO:0005886">
    <property type="term" value="C:plasma membrane"/>
    <property type="evidence" value="ECO:0007669"/>
    <property type="project" value="TreeGrafter"/>
</dbReference>
<evidence type="ECO:0000256" key="5">
    <source>
        <dbReference type="SAM" id="MobiDB-lite"/>
    </source>
</evidence>
<organism evidence="9 10">
    <name type="scientific">Adhaeretor mobilis</name>
    <dbReference type="NCBI Taxonomy" id="1930276"/>
    <lineage>
        <taxon>Bacteria</taxon>
        <taxon>Pseudomonadati</taxon>
        <taxon>Planctomycetota</taxon>
        <taxon>Planctomycetia</taxon>
        <taxon>Pirellulales</taxon>
        <taxon>Lacipirellulaceae</taxon>
        <taxon>Adhaeretor</taxon>
    </lineage>
</organism>
<keyword evidence="4 6" id="KW-0472">Membrane</keyword>
<name>A0A517MRX3_9BACT</name>
<feature type="transmembrane region" description="Helical" evidence="6">
    <location>
        <begin position="610"/>
        <end position="627"/>
    </location>
</feature>
<dbReference type="Gene3D" id="3.90.226.10">
    <property type="entry name" value="2-enoyl-CoA Hydratase, Chain A, domain 1"/>
    <property type="match status" value="2"/>
</dbReference>
<evidence type="ECO:0000256" key="2">
    <source>
        <dbReference type="ARBA" id="ARBA00022692"/>
    </source>
</evidence>
<evidence type="ECO:0000313" key="9">
    <source>
        <dbReference type="EMBL" id="QDS97624.1"/>
    </source>
</evidence>
<feature type="transmembrane region" description="Helical" evidence="6">
    <location>
        <begin position="658"/>
        <end position="677"/>
    </location>
</feature>
<evidence type="ECO:0000259" key="8">
    <source>
        <dbReference type="Pfam" id="PF24961"/>
    </source>
</evidence>
<feature type="transmembrane region" description="Helical" evidence="6">
    <location>
        <begin position="37"/>
        <end position="57"/>
    </location>
</feature>